<dbReference type="InterPro" id="IPR012338">
    <property type="entry name" value="Beta-lactam/transpept-like"/>
</dbReference>
<dbReference type="SUPFAM" id="SSF56601">
    <property type="entry name" value="beta-lactamase/transpeptidase-like"/>
    <property type="match status" value="1"/>
</dbReference>
<protein>
    <submittedName>
        <fullName evidence="3">Serine hydrolase</fullName>
    </submittedName>
</protein>
<dbReference type="Pfam" id="PF00144">
    <property type="entry name" value="Beta-lactamase"/>
    <property type="match status" value="1"/>
</dbReference>
<accession>A0A7Y5AT00</accession>
<name>A0A7Y5AT00_9GAMM</name>
<evidence type="ECO:0000256" key="1">
    <source>
        <dbReference type="ARBA" id="ARBA00022801"/>
    </source>
</evidence>
<dbReference type="InterPro" id="IPR001466">
    <property type="entry name" value="Beta-lactam-related"/>
</dbReference>
<dbReference type="GO" id="GO:0016787">
    <property type="term" value="F:hydrolase activity"/>
    <property type="evidence" value="ECO:0007669"/>
    <property type="project" value="UniProtKB-KW"/>
</dbReference>
<proteinExistence type="predicted"/>
<dbReference type="Proteomes" id="UP000523161">
    <property type="component" value="Unassembled WGS sequence"/>
</dbReference>
<evidence type="ECO:0000313" key="4">
    <source>
        <dbReference type="Proteomes" id="UP000523161"/>
    </source>
</evidence>
<dbReference type="PANTHER" id="PTHR43283">
    <property type="entry name" value="BETA-LACTAMASE-RELATED"/>
    <property type="match status" value="1"/>
</dbReference>
<keyword evidence="1 3" id="KW-0378">Hydrolase</keyword>
<evidence type="ECO:0000313" key="3">
    <source>
        <dbReference type="EMBL" id="NRQ43973.1"/>
    </source>
</evidence>
<feature type="domain" description="Beta-lactamase-related" evidence="2">
    <location>
        <begin position="129"/>
        <end position="384"/>
    </location>
</feature>
<dbReference type="Gene3D" id="3.40.710.10">
    <property type="entry name" value="DD-peptidase/beta-lactamase superfamily"/>
    <property type="match status" value="1"/>
</dbReference>
<reference evidence="3 4" key="1">
    <citation type="submission" date="2020-06" db="EMBL/GenBank/DDBJ databases">
        <title>Rheinheimera sp. nov., a marine bacterium isolated from coastal.</title>
        <authorList>
            <person name="Yu Q."/>
            <person name="Qi Y."/>
            <person name="Pu J."/>
        </authorList>
    </citation>
    <scope>NUCLEOTIDE SEQUENCE [LARGE SCALE GENOMIC DNA]</scope>
    <source>
        <strain evidence="3 4">YQF-2</strain>
    </source>
</reference>
<dbReference type="InterPro" id="IPR050789">
    <property type="entry name" value="Diverse_Enzym_Activities"/>
</dbReference>
<sequence>MAIAGHWPQGHYGCCRVIKQELTVRCFSTLLLVLLALPLSAQTYYPPRGDWAAVPPQSLGVNSAKLAAAVDYAIASENPAAKDQAIVQATTFGAKEPYDQIIGPMGVRAAANGLIIYQGKLIARWGDVDSVDMTHSIAKTFLTTVTGLAWQQGLIRDLNDKVDAYMPHGTALYEGEHNSQIRWQHLLRQTSDWQGTLWGKPDWADRPEGKTPADWPNRPLRTPGSHYKYNDVRINLLALSTLYVWRKPLPEVLNQQIMQPIGASSTWRWYGYDNSWIELDGQKVQSVSGGGHWGGGIFINAWDLARFGYLFLRDGQWQEQQLVSKDFIAMARTGGSANAEYGFANWFLNPGRKALPNAPETAVTFQGAGRNVIYIDKDNDLLIVTRWIGNGDELNQLVGKVLAALPQ</sequence>
<comment type="caution">
    <text evidence="3">The sequence shown here is derived from an EMBL/GenBank/DDBJ whole genome shotgun (WGS) entry which is preliminary data.</text>
</comment>
<organism evidence="3 4">
    <name type="scientific">Rheinheimera lutimaris</name>
    <dbReference type="NCBI Taxonomy" id="2740584"/>
    <lineage>
        <taxon>Bacteria</taxon>
        <taxon>Pseudomonadati</taxon>
        <taxon>Pseudomonadota</taxon>
        <taxon>Gammaproteobacteria</taxon>
        <taxon>Chromatiales</taxon>
        <taxon>Chromatiaceae</taxon>
        <taxon>Rheinheimera</taxon>
    </lineage>
</organism>
<keyword evidence="4" id="KW-1185">Reference proteome</keyword>
<dbReference type="AlphaFoldDB" id="A0A7Y5AT00"/>
<evidence type="ECO:0000259" key="2">
    <source>
        <dbReference type="Pfam" id="PF00144"/>
    </source>
</evidence>
<dbReference type="EMBL" id="JABSOD010000020">
    <property type="protein sequence ID" value="NRQ43973.1"/>
    <property type="molecule type" value="Genomic_DNA"/>
</dbReference>
<gene>
    <name evidence="3" type="ORF">HRH59_15620</name>
</gene>
<dbReference type="PANTHER" id="PTHR43283:SF11">
    <property type="entry name" value="BETA-LACTAMASE-RELATED DOMAIN-CONTAINING PROTEIN"/>
    <property type="match status" value="1"/>
</dbReference>